<accession>A0A8I0HGL2</accession>
<comment type="caution">
    <text evidence="1">The sequence shown here is derived from an EMBL/GenBank/DDBJ whole genome shotgun (WGS) entry which is preliminary data.</text>
</comment>
<evidence type="ECO:0000313" key="2">
    <source>
        <dbReference type="Proteomes" id="UP000650224"/>
    </source>
</evidence>
<dbReference type="AlphaFoldDB" id="A0A8I0HGL2"/>
<organism evidence="1 2">
    <name type="scientific">Corynebacterium gallinarum</name>
    <dbReference type="NCBI Taxonomy" id="2762214"/>
    <lineage>
        <taxon>Bacteria</taxon>
        <taxon>Bacillati</taxon>
        <taxon>Actinomycetota</taxon>
        <taxon>Actinomycetes</taxon>
        <taxon>Mycobacteriales</taxon>
        <taxon>Corynebacteriaceae</taxon>
        <taxon>Corynebacterium</taxon>
    </lineage>
</organism>
<dbReference type="GO" id="GO:0005737">
    <property type="term" value="C:cytoplasm"/>
    <property type="evidence" value="ECO:0007669"/>
    <property type="project" value="TreeGrafter"/>
</dbReference>
<dbReference type="GO" id="GO:0016791">
    <property type="term" value="F:phosphatase activity"/>
    <property type="evidence" value="ECO:0007669"/>
    <property type="project" value="TreeGrafter"/>
</dbReference>
<dbReference type="InterPro" id="IPR050275">
    <property type="entry name" value="PGM_Phosphatase"/>
</dbReference>
<dbReference type="SMART" id="SM00855">
    <property type="entry name" value="PGAM"/>
    <property type="match status" value="1"/>
</dbReference>
<dbReference type="CDD" id="cd07067">
    <property type="entry name" value="HP_PGM_like"/>
    <property type="match status" value="1"/>
</dbReference>
<dbReference type="SUPFAM" id="SSF53254">
    <property type="entry name" value="Phosphoglycerate mutase-like"/>
    <property type="match status" value="1"/>
</dbReference>
<dbReference type="PANTHER" id="PTHR48100:SF51">
    <property type="entry name" value="PHOSPHOGLYCERATE MUTASE"/>
    <property type="match status" value="1"/>
</dbReference>
<keyword evidence="2" id="KW-1185">Reference proteome</keyword>
<dbReference type="Gene3D" id="3.40.50.1240">
    <property type="entry name" value="Phosphoglycerate mutase-like"/>
    <property type="match status" value="1"/>
</dbReference>
<gene>
    <name evidence="1" type="ORF">H9627_04330</name>
</gene>
<protein>
    <submittedName>
        <fullName evidence="1">Histidine phosphatase family protein</fullName>
    </submittedName>
</protein>
<dbReference type="InterPro" id="IPR013078">
    <property type="entry name" value="His_Pase_superF_clade-1"/>
</dbReference>
<name>A0A8I0HGL2_9CORY</name>
<reference evidence="1 2" key="1">
    <citation type="submission" date="2020-08" db="EMBL/GenBank/DDBJ databases">
        <title>A Genomic Blueprint of the Chicken Gut Microbiome.</title>
        <authorList>
            <person name="Gilroy R."/>
            <person name="Ravi A."/>
            <person name="Getino M."/>
            <person name="Pursley I."/>
            <person name="Horton D.L."/>
            <person name="Alikhan N.-F."/>
            <person name="Baker D."/>
            <person name="Gharbi K."/>
            <person name="Hall N."/>
            <person name="Watson M."/>
            <person name="Adriaenssens E.M."/>
            <person name="Foster-Nyarko E."/>
            <person name="Jarju S."/>
            <person name="Secka A."/>
            <person name="Antonio M."/>
            <person name="Oren A."/>
            <person name="Chaudhuri R."/>
            <person name="La Ragione R.M."/>
            <person name="Hildebrand F."/>
            <person name="Pallen M.J."/>
        </authorList>
    </citation>
    <scope>NUCLEOTIDE SEQUENCE [LARGE SCALE GENOMIC DNA]</scope>
    <source>
        <strain evidence="1 2">Sa1YVA5</strain>
    </source>
</reference>
<dbReference type="PANTHER" id="PTHR48100">
    <property type="entry name" value="BROAD-SPECIFICITY PHOSPHATASE YOR283W-RELATED"/>
    <property type="match status" value="1"/>
</dbReference>
<dbReference type="Pfam" id="PF00300">
    <property type="entry name" value="His_Phos_1"/>
    <property type="match status" value="1"/>
</dbReference>
<dbReference type="RefSeq" id="WP_191732778.1">
    <property type="nucleotide sequence ID" value="NZ_JACSPR010000002.1"/>
</dbReference>
<proteinExistence type="predicted"/>
<sequence>MSSTIVHLVRHGEVHNPEKILYGRMPGYTLSERGRKQAATTAAAFADHDVAYLAASPLQRVQETAEPFVEVTGLDLHTDEDLLEAGNRFEGLRTRGWRSQLLNPVRWQLMYNPLQPSWGEHYVDIAARVMKAVDRAREAAEGREAILVSHQLPIVCIQRAARGQRLWHNPAKRQCDLASVTSLVFQDDQIVDVHYTEPAQEL</sequence>
<dbReference type="Proteomes" id="UP000650224">
    <property type="component" value="Unassembled WGS sequence"/>
</dbReference>
<evidence type="ECO:0000313" key="1">
    <source>
        <dbReference type="EMBL" id="MBD8029563.1"/>
    </source>
</evidence>
<dbReference type="InterPro" id="IPR029033">
    <property type="entry name" value="His_PPase_superfam"/>
</dbReference>
<dbReference type="EMBL" id="JACSPR010000002">
    <property type="protein sequence ID" value="MBD8029563.1"/>
    <property type="molecule type" value="Genomic_DNA"/>
</dbReference>